<dbReference type="PANTHER" id="PTHR10194">
    <property type="entry name" value="RAS GTPASE-ACTIVATING PROTEINS"/>
    <property type="match status" value="1"/>
</dbReference>
<dbReference type="EMBL" id="UZAL01026985">
    <property type="protein sequence ID" value="VDP28185.1"/>
    <property type="molecule type" value="Genomic_DNA"/>
</dbReference>
<dbReference type="InterPro" id="IPR039360">
    <property type="entry name" value="Ras_GTPase"/>
</dbReference>
<dbReference type="AlphaFoldDB" id="A0A183NTB2"/>
<protein>
    <submittedName>
        <fullName evidence="2">Uncharacterized protein</fullName>
    </submittedName>
</protein>
<evidence type="ECO:0000256" key="1">
    <source>
        <dbReference type="ARBA" id="ARBA00022553"/>
    </source>
</evidence>
<accession>A0A183NTB2</accession>
<keyword evidence="3" id="KW-1185">Reference proteome</keyword>
<name>A0A183NTB2_9TREM</name>
<dbReference type="STRING" id="31246.A0A183NTB2"/>
<dbReference type="Proteomes" id="UP000269396">
    <property type="component" value="Unassembled WGS sequence"/>
</dbReference>
<proteinExistence type="predicted"/>
<evidence type="ECO:0000313" key="3">
    <source>
        <dbReference type="Proteomes" id="UP000269396"/>
    </source>
</evidence>
<reference evidence="2 3" key="1">
    <citation type="submission" date="2018-11" db="EMBL/GenBank/DDBJ databases">
        <authorList>
            <consortium name="Pathogen Informatics"/>
        </authorList>
    </citation>
    <scope>NUCLEOTIDE SEQUENCE [LARGE SCALE GENOMIC DNA]</scope>
    <source>
        <strain>Denwood</strain>
        <strain evidence="3">Zambia</strain>
    </source>
</reference>
<sequence>MNLTSENGKMYNQLLLLVSQVLYALSTQYFNAVFNRIPNCLALAAQDESNVDQANELELIQHLNLDMRKLSRLILDCCERLFDLFTSLCAESGRKKILVWPLQMMLLVLCPKILEEINNAENGAPLSPEHQKKKQFMDEVRKALASHGHGSSASKPALLEAALLAAVNLCKASTYININDRNNILFILVHSVYADLQNLLFNPNKPYLRNNQNLAETESLLTEFFVAYFRITPHNKNLLKVCLQTTSPAIYHTVLVSGLYRIITQSRLAWWPDVSPFYSKSTEIRSMFLETLNRVNHHPPIRITQSLTFRDKMNLKNKDKTEDNLMSKYNLLLNMVRLLNANPLLMLYSPQTRSSSDAQKATFDLMNGLMSLIQQSIMSDLAQEAMDALLCLHQPANIRLWNLHSPAQAFWEISPQLLYSIAQKLINRNIPNSCDVLKWLREILVCRIKFLQQHCDYANLPGCCTRGLLTSNIPVIGDVNITTSTNTTGVISSITAATTTATTGSSLSTAANYMQTNAYSNMSYTDGGVYIGPAPSSKTNSQSTPCLSPFLGPLGINPKRNQMALIKLETVFFTYLWSLDLEAVLTSMSCFRLLCQEAELWSNAATLATITSVPDNEFAQRSDCECYLVNPNLSAPSSIETSDWAENSVLTTNLHHSDLIRKSPPPTVNYKLVVSSASSSSTPPESTCVRFQNSSTLYDNDSRTRPNISGSCIALCNCGCPLCTPVSYLPVYTNVGSNPAVSRSIHDSSSHSSFSTSLNSDSNPTFCSEYSDDSTTNFSTQTSTKVINPILHTTSPSDKSCSWSLPAQWAFTDFRLPDLLPVYNVYAEIADHSRSIVTTGRAHLQKQILALLRKINHQTQGNKLAWEHTYMIWLRSTKFLINYPKSKASVPSNGTEDSCYDTTANSANNNSVSGFSSAPLGNSASIPSGLDSLSNQVDTAASGMNIDGFSSAQGSTGMLLTIANNTGGVSVSSASTGTSSFVSGSAISSGTSRYLAVKRRVSQQSPVNDHEIEDVLNEWANMTGFLCALGSVALNIPPLPQGSSSLSSQTASSGYSCHLLDHVHQHFDPNCLRANYFLQSHRTNFSKSTNDVDQTDESHKCHSFHGACLSELTAARRLSLVQSSLNQDNQFSPVAHNEVHLNYVSALPGSVIKNQKSRQGQQQVVVTETNTLFIENVIFIMRSILDKRTKSVDRLSDHLELVSIESLMLNIVRYVRHLECVHSLQIKIKVCQLVQKMMARREDLAFRQVCFN</sequence>
<evidence type="ECO:0000313" key="2">
    <source>
        <dbReference type="EMBL" id="VDP28185.1"/>
    </source>
</evidence>
<gene>
    <name evidence="2" type="ORF">SMTD_LOCUS5348</name>
</gene>
<organism evidence="2 3">
    <name type="scientific">Schistosoma mattheei</name>
    <dbReference type="NCBI Taxonomy" id="31246"/>
    <lineage>
        <taxon>Eukaryota</taxon>
        <taxon>Metazoa</taxon>
        <taxon>Spiralia</taxon>
        <taxon>Lophotrochozoa</taxon>
        <taxon>Platyhelminthes</taxon>
        <taxon>Trematoda</taxon>
        <taxon>Digenea</taxon>
        <taxon>Strigeidida</taxon>
        <taxon>Schistosomatoidea</taxon>
        <taxon>Schistosomatidae</taxon>
        <taxon>Schistosoma</taxon>
    </lineage>
</organism>
<keyword evidence="1" id="KW-0597">Phosphoprotein</keyword>
<dbReference type="PANTHER" id="PTHR10194:SF142">
    <property type="entry name" value="NEUROFIBROMIN"/>
    <property type="match status" value="1"/>
</dbReference>